<evidence type="ECO:0000259" key="10">
    <source>
        <dbReference type="Pfam" id="PF07687"/>
    </source>
</evidence>
<accession>A0A255XRJ4</accession>
<dbReference type="InterPro" id="IPR050072">
    <property type="entry name" value="Peptidase_M20A"/>
</dbReference>
<evidence type="ECO:0000256" key="7">
    <source>
        <dbReference type="ARBA" id="ARBA00022801"/>
    </source>
</evidence>
<dbReference type="CDD" id="cd03894">
    <property type="entry name" value="M20_ArgE"/>
    <property type="match status" value="1"/>
</dbReference>
<dbReference type="InterPro" id="IPR002933">
    <property type="entry name" value="Peptidase_M20"/>
</dbReference>
<dbReference type="PANTHER" id="PTHR43808">
    <property type="entry name" value="ACETYLORNITHINE DEACETYLASE"/>
    <property type="match status" value="1"/>
</dbReference>
<dbReference type="AlphaFoldDB" id="A0A255XRJ4"/>
<dbReference type="Gene3D" id="3.30.70.360">
    <property type="match status" value="1"/>
</dbReference>
<comment type="cofactor">
    <cofactor evidence="1">
        <name>Zn(2+)</name>
        <dbReference type="ChEBI" id="CHEBI:29105"/>
    </cofactor>
</comment>
<sequence length="399" mass="42835">MIVPHGIRLTAREWLDRLVAFPSVSSDSNMDLIRCVGEYLESWHVPFRLTQSVDGHKANLFATIAAHDGEATRGGLVLSGHTDVVPVAAQNWTSDPFTVTERGGLLYGRGTSDMKGFCAVALAQIPALVANPLPVPLHIALSCDEETGCQGVPSLLVDLLAEGIRPRAAIIGEPTLMQVVNSHKGCYVMEALITGIPAHSSQPHRGVSAISAAAKLIEVIEAEDRAAQARAQDGSDFAPPRSSVTVTMIDGGTATNIIPGRCRVAWDLRLAPWDRAEEILGRIRAKVEEDIRPALKAQHPDADIEIRALATVPPLRPDPDSALERLALTLTGHNRAIAVSYATEAGLFQQDGMDTVICGPGSIDQAHQPDEFIDPVQLDLCADFLNRLFDKLRTGALTT</sequence>
<keyword evidence="9" id="KW-0170">Cobalt</keyword>
<dbReference type="GO" id="GO:0006526">
    <property type="term" value="P:L-arginine biosynthetic process"/>
    <property type="evidence" value="ECO:0007669"/>
    <property type="project" value="UniProtKB-KW"/>
</dbReference>
<comment type="caution">
    <text evidence="11">The sequence shown here is derived from an EMBL/GenBank/DDBJ whole genome shotgun (WGS) entry which is preliminary data.</text>
</comment>
<dbReference type="Gene3D" id="3.40.630.10">
    <property type="entry name" value="Zn peptidases"/>
    <property type="match status" value="1"/>
</dbReference>
<dbReference type="PANTHER" id="PTHR43808:SF31">
    <property type="entry name" value="N-ACETYL-L-CITRULLINE DEACETYLASE"/>
    <property type="match status" value="1"/>
</dbReference>
<dbReference type="Pfam" id="PF01546">
    <property type="entry name" value="Peptidase_M20"/>
    <property type="match status" value="1"/>
</dbReference>
<dbReference type="NCBIfam" id="TIGR01892">
    <property type="entry name" value="AcOrn-deacetyl"/>
    <property type="match status" value="1"/>
</dbReference>
<evidence type="ECO:0000256" key="2">
    <source>
        <dbReference type="ARBA" id="ARBA00005691"/>
    </source>
</evidence>
<keyword evidence="7" id="KW-0378">Hydrolase</keyword>
<dbReference type="InterPro" id="IPR011650">
    <property type="entry name" value="Peptidase_M20_dimer"/>
</dbReference>
<proteinExistence type="inferred from homology"/>
<evidence type="ECO:0000313" key="11">
    <source>
        <dbReference type="EMBL" id="OYQ19573.1"/>
    </source>
</evidence>
<dbReference type="NCBIfam" id="NF005710">
    <property type="entry name" value="PRK07522.1"/>
    <property type="match status" value="1"/>
</dbReference>
<dbReference type="OrthoDB" id="9809784at2"/>
<evidence type="ECO:0000256" key="6">
    <source>
        <dbReference type="ARBA" id="ARBA00022723"/>
    </source>
</evidence>
<dbReference type="GO" id="GO:0046872">
    <property type="term" value="F:metal ion binding"/>
    <property type="evidence" value="ECO:0007669"/>
    <property type="project" value="UniProtKB-KW"/>
</dbReference>
<evidence type="ECO:0000256" key="1">
    <source>
        <dbReference type="ARBA" id="ARBA00001947"/>
    </source>
</evidence>
<dbReference type="PROSITE" id="PS00759">
    <property type="entry name" value="ARGE_DAPE_CPG2_2"/>
    <property type="match status" value="1"/>
</dbReference>
<dbReference type="InterPro" id="IPR036264">
    <property type="entry name" value="Bact_exopeptidase_dim_dom"/>
</dbReference>
<keyword evidence="12" id="KW-1185">Reference proteome</keyword>
<evidence type="ECO:0000256" key="8">
    <source>
        <dbReference type="ARBA" id="ARBA00022833"/>
    </source>
</evidence>
<comment type="similarity">
    <text evidence="2">Belongs to the peptidase M20A family. ArgE subfamily.</text>
</comment>
<dbReference type="SUPFAM" id="SSF53187">
    <property type="entry name" value="Zn-dependent exopeptidases"/>
    <property type="match status" value="1"/>
</dbReference>
<dbReference type="EMBL" id="NOXS01000031">
    <property type="protein sequence ID" value="OYQ19573.1"/>
    <property type="molecule type" value="Genomic_DNA"/>
</dbReference>
<dbReference type="InterPro" id="IPR001261">
    <property type="entry name" value="ArgE/DapE_CS"/>
</dbReference>
<name>A0A255XRJ4_9PROT</name>
<gene>
    <name evidence="11" type="primary">argE</name>
    <name evidence="11" type="ORF">CHR90_08415</name>
</gene>
<dbReference type="GO" id="GO:0008777">
    <property type="term" value="F:acetylornithine deacetylase activity"/>
    <property type="evidence" value="ECO:0007669"/>
    <property type="project" value="TreeGrafter"/>
</dbReference>
<dbReference type="Pfam" id="PF07687">
    <property type="entry name" value="M20_dimer"/>
    <property type="match status" value="1"/>
</dbReference>
<keyword evidence="8" id="KW-0862">Zinc</keyword>
<evidence type="ECO:0000256" key="3">
    <source>
        <dbReference type="ARBA" id="ARBA00022490"/>
    </source>
</evidence>
<protein>
    <submittedName>
        <fullName evidence="11">Acetylornithine deacetylase</fullName>
    </submittedName>
</protein>
<evidence type="ECO:0000313" key="12">
    <source>
        <dbReference type="Proteomes" id="UP000216361"/>
    </source>
</evidence>
<evidence type="ECO:0000256" key="4">
    <source>
        <dbReference type="ARBA" id="ARBA00022571"/>
    </source>
</evidence>
<evidence type="ECO:0000256" key="5">
    <source>
        <dbReference type="ARBA" id="ARBA00022605"/>
    </source>
</evidence>
<feature type="domain" description="Peptidase M20 dimerisation" evidence="10">
    <location>
        <begin position="182"/>
        <end position="290"/>
    </location>
</feature>
<dbReference type="Proteomes" id="UP000216361">
    <property type="component" value="Unassembled WGS sequence"/>
</dbReference>
<dbReference type="SUPFAM" id="SSF55031">
    <property type="entry name" value="Bacterial exopeptidase dimerisation domain"/>
    <property type="match status" value="1"/>
</dbReference>
<keyword evidence="3" id="KW-0963">Cytoplasm</keyword>
<keyword evidence="4" id="KW-0055">Arginine biosynthesis</keyword>
<reference evidence="11 12" key="1">
    <citation type="submission" date="2017-07" db="EMBL/GenBank/DDBJ databases">
        <title>Elstera cyanobacteriorum sp. nov., a novel bacterium isolated from cyanobacterial aggregates in a eutrophic lake.</title>
        <authorList>
            <person name="Cai H."/>
        </authorList>
    </citation>
    <scope>NUCLEOTIDE SEQUENCE [LARGE SCALE GENOMIC DNA]</scope>
    <source>
        <strain evidence="11 12">TH019</strain>
    </source>
</reference>
<keyword evidence="6" id="KW-0479">Metal-binding</keyword>
<dbReference type="InterPro" id="IPR010169">
    <property type="entry name" value="AcOrn-deacetyl"/>
</dbReference>
<organism evidence="11 12">
    <name type="scientific">Elstera cyanobacteriorum</name>
    <dbReference type="NCBI Taxonomy" id="2022747"/>
    <lineage>
        <taxon>Bacteria</taxon>
        <taxon>Pseudomonadati</taxon>
        <taxon>Pseudomonadota</taxon>
        <taxon>Alphaproteobacteria</taxon>
        <taxon>Rhodospirillales</taxon>
        <taxon>Rhodospirillaceae</taxon>
        <taxon>Elstera</taxon>
    </lineage>
</organism>
<keyword evidence="5" id="KW-0028">Amino-acid biosynthesis</keyword>
<evidence type="ECO:0000256" key="9">
    <source>
        <dbReference type="ARBA" id="ARBA00023285"/>
    </source>
</evidence>